<dbReference type="Pfam" id="PF08022">
    <property type="entry name" value="FAD_binding_8"/>
    <property type="match status" value="1"/>
</dbReference>
<dbReference type="GO" id="GO:0043020">
    <property type="term" value="C:NADPH oxidase complex"/>
    <property type="evidence" value="ECO:0007669"/>
    <property type="project" value="TreeGrafter"/>
</dbReference>
<dbReference type="Gene3D" id="2.40.30.10">
    <property type="entry name" value="Translation factors"/>
    <property type="match status" value="1"/>
</dbReference>
<dbReference type="InterPro" id="IPR013130">
    <property type="entry name" value="Fe3_Rdtase_TM_dom"/>
</dbReference>
<evidence type="ECO:0000256" key="8">
    <source>
        <dbReference type="SAM" id="MobiDB-lite"/>
    </source>
</evidence>
<feature type="transmembrane region" description="Helical" evidence="9">
    <location>
        <begin position="312"/>
        <end position="331"/>
    </location>
</feature>
<evidence type="ECO:0000256" key="6">
    <source>
        <dbReference type="ARBA" id="ARBA00023065"/>
    </source>
</evidence>
<evidence type="ECO:0000259" key="10">
    <source>
        <dbReference type="PROSITE" id="PS50222"/>
    </source>
</evidence>
<reference evidence="12 13" key="1">
    <citation type="submission" date="2013-07" db="EMBL/GenBank/DDBJ databases">
        <title>The Genome Sequence of Kwoniella mangroviensis CBS10435.</title>
        <authorList>
            <consortium name="The Broad Institute Genome Sequencing Platform"/>
            <person name="Cuomo C."/>
            <person name="Litvintseva A."/>
            <person name="Chen Y."/>
            <person name="Heitman J."/>
            <person name="Sun S."/>
            <person name="Springer D."/>
            <person name="Dromer F."/>
            <person name="Young S.K."/>
            <person name="Zeng Q."/>
            <person name="Gargeya S."/>
            <person name="Fitzgerald M."/>
            <person name="Abouelleil A."/>
            <person name="Alvarado L."/>
            <person name="Berlin A.M."/>
            <person name="Chapman S.B."/>
            <person name="Dewar J."/>
            <person name="Goldberg J."/>
            <person name="Griggs A."/>
            <person name="Gujja S."/>
            <person name="Hansen M."/>
            <person name="Howarth C."/>
            <person name="Imamovic A."/>
            <person name="Larimer J."/>
            <person name="McCowan C."/>
            <person name="Murphy C."/>
            <person name="Pearson M."/>
            <person name="Priest M."/>
            <person name="Roberts A."/>
            <person name="Saif S."/>
            <person name="Shea T."/>
            <person name="Sykes S."/>
            <person name="Wortman J."/>
            <person name="Nusbaum C."/>
            <person name="Birren B."/>
        </authorList>
    </citation>
    <scope>NUCLEOTIDE SEQUENCE [LARGE SCALE GENOMIC DNA]</scope>
    <source>
        <strain evidence="12 13">CBS 10435</strain>
    </source>
</reference>
<dbReference type="InterPro" id="IPR017938">
    <property type="entry name" value="Riboflavin_synthase-like_b-brl"/>
</dbReference>
<evidence type="ECO:0000256" key="3">
    <source>
        <dbReference type="ARBA" id="ARBA00022982"/>
    </source>
</evidence>
<evidence type="ECO:0000313" key="12">
    <source>
        <dbReference type="EMBL" id="OCF54586.1"/>
    </source>
</evidence>
<keyword evidence="4 9" id="KW-1133">Transmembrane helix</keyword>
<dbReference type="PROSITE" id="PS00018">
    <property type="entry name" value="EF_HAND_1"/>
    <property type="match status" value="1"/>
</dbReference>
<keyword evidence="6" id="KW-0406">Ion transport</keyword>
<dbReference type="CDD" id="cd06186">
    <property type="entry name" value="NOX_Duox_like_FAD_NADP"/>
    <property type="match status" value="1"/>
</dbReference>
<dbReference type="SUPFAM" id="SSF63380">
    <property type="entry name" value="Riboflavin synthase domain-like"/>
    <property type="match status" value="1"/>
</dbReference>
<dbReference type="PANTHER" id="PTHR11972:SF153">
    <property type="entry name" value="SUPEROXIDE-GENERATING NADPH OXIDASE HEAVY CHAIN SUBUNIT A"/>
    <property type="match status" value="1"/>
</dbReference>
<dbReference type="OrthoDB" id="167398at2759"/>
<accession>A0A1B9IG83</accession>
<dbReference type="Pfam" id="PF01794">
    <property type="entry name" value="Ferric_reduct"/>
    <property type="match status" value="1"/>
</dbReference>
<name>A0A1B9IG83_9TREE</name>
<dbReference type="AlphaFoldDB" id="A0A1B9IG83"/>
<feature type="compositionally biased region" description="Basic and acidic residues" evidence="8">
    <location>
        <begin position="508"/>
        <end position="528"/>
    </location>
</feature>
<keyword evidence="13" id="KW-1185">Reference proteome</keyword>
<feature type="transmembrane region" description="Helical" evidence="9">
    <location>
        <begin position="337"/>
        <end position="356"/>
    </location>
</feature>
<dbReference type="PROSITE" id="PS50222">
    <property type="entry name" value="EF_HAND_2"/>
    <property type="match status" value="1"/>
</dbReference>
<dbReference type="PANTHER" id="PTHR11972">
    <property type="entry name" value="NADPH OXIDASE"/>
    <property type="match status" value="1"/>
</dbReference>
<dbReference type="InterPro" id="IPR002048">
    <property type="entry name" value="EF_hand_dom"/>
</dbReference>
<dbReference type="SFLD" id="SFLDG01169">
    <property type="entry name" value="NADPH_oxidase_subgroup_(NOX)"/>
    <property type="match status" value="1"/>
</dbReference>
<feature type="region of interest" description="Disordered" evidence="8">
    <location>
        <begin position="508"/>
        <end position="562"/>
    </location>
</feature>
<dbReference type="GO" id="GO:0006952">
    <property type="term" value="P:defense response"/>
    <property type="evidence" value="ECO:0007669"/>
    <property type="project" value="TreeGrafter"/>
</dbReference>
<dbReference type="GO" id="GO:0016175">
    <property type="term" value="F:superoxide-generating NAD(P)H oxidase activity"/>
    <property type="evidence" value="ECO:0007669"/>
    <property type="project" value="TreeGrafter"/>
</dbReference>
<evidence type="ECO:0000256" key="2">
    <source>
        <dbReference type="ARBA" id="ARBA00022692"/>
    </source>
</evidence>
<evidence type="ECO:0000256" key="1">
    <source>
        <dbReference type="ARBA" id="ARBA00004141"/>
    </source>
</evidence>
<dbReference type="Pfam" id="PF08030">
    <property type="entry name" value="NAD_binding_6"/>
    <property type="match status" value="1"/>
</dbReference>
<feature type="transmembrane region" description="Helical" evidence="9">
    <location>
        <begin position="177"/>
        <end position="202"/>
    </location>
</feature>
<dbReference type="InterPro" id="IPR013121">
    <property type="entry name" value="Fe_red_NAD-bd_6"/>
</dbReference>
<feature type="domain" description="EF-hand" evidence="10">
    <location>
        <begin position="21"/>
        <end position="56"/>
    </location>
</feature>
<dbReference type="InterPro" id="IPR013112">
    <property type="entry name" value="FAD-bd_8"/>
</dbReference>
<dbReference type="GO" id="GO:0006811">
    <property type="term" value="P:monoatomic ion transport"/>
    <property type="evidence" value="ECO:0007669"/>
    <property type="project" value="UniProtKB-KW"/>
</dbReference>
<dbReference type="GO" id="GO:0042554">
    <property type="term" value="P:superoxide anion generation"/>
    <property type="evidence" value="ECO:0007669"/>
    <property type="project" value="TreeGrafter"/>
</dbReference>
<evidence type="ECO:0000313" key="13">
    <source>
        <dbReference type="Proteomes" id="UP000092583"/>
    </source>
</evidence>
<evidence type="ECO:0000256" key="7">
    <source>
        <dbReference type="ARBA" id="ARBA00023136"/>
    </source>
</evidence>
<evidence type="ECO:0000256" key="4">
    <source>
        <dbReference type="ARBA" id="ARBA00022989"/>
    </source>
</evidence>
<dbReference type="InterPro" id="IPR050369">
    <property type="entry name" value="RBOH/FRE"/>
</dbReference>
<evidence type="ECO:0000256" key="9">
    <source>
        <dbReference type="SAM" id="Phobius"/>
    </source>
</evidence>
<proteinExistence type="predicted"/>
<evidence type="ECO:0000256" key="5">
    <source>
        <dbReference type="ARBA" id="ARBA00023002"/>
    </source>
</evidence>
<sequence>MSLSRRASLHSTLIDDDVQLLTSEEIQSFLDELDHNNDGIIQYSEVESALDRVNDELTPTPKQHNINHPSKEEYARHAFLRELMGTTSNVNPSSISRNEFTDRIRQWKIPSMTQSRSNEEADLEYMSSIGWWRRIRSWWAVKGPEVMFLVMVSASIVGMMIWQSLKYSLDTRYRAAFGWGVVLAKTCAGGLYFTMFFLILSMSRHFSTFLRRWYYLSRFINPDLSQSFHIKISILAMTLSTLHAIGHLGGTFVYGSKSTRQDAVAAILSPELVPRPYHAYLASLPGITGLTALGLFYILAGLSIPQVRKWNYEVFQLGHLFMYPIIGLLMAHGTERLLQFPMLGYFLAFPTLLVLLERMIRLFLGLGAGGLAKIKILDSDTIQITIPIPASTIKTIGRMKWKYKPGQYIFLQVSKISRFEWHPFTVSSCINDQVKLHIKTDGNWTARLRRLIPEDQTEGEIRVGMNGPFGAPAQRFYDFTHTILVGSGIGVTPFAGILAGLQERNDRLHGRSEKEKQGPGNDTGEKTSARSSANTGNILGRTLSRTFSRARSRSRQESTISPYPSDYRRVDFHWMVRDKNHLGWFSNLLNSISQSQEYHQSPTQHQCVHPHLDIRLQTHVTAKRQSLTTHIYRWLLELHRTEEHPYSPLTGLMNGSAFGRPDFIKILDRHYEDMVEYQRTTTQIGDGNEFGSKSKLKDIVKVGVFFCGAPMIGEILADRCRALNNRGEEEGVGVRYHFMIEVFG</sequence>
<dbReference type="SUPFAM" id="SSF52343">
    <property type="entry name" value="Ferredoxin reductase-like, C-terminal NADP-linked domain"/>
    <property type="match status" value="1"/>
</dbReference>
<dbReference type="InterPro" id="IPR017927">
    <property type="entry name" value="FAD-bd_FR_type"/>
</dbReference>
<dbReference type="PROSITE" id="PS51384">
    <property type="entry name" value="FAD_FR"/>
    <property type="match status" value="1"/>
</dbReference>
<dbReference type="STRING" id="1331196.A0A1B9IG83"/>
<gene>
    <name evidence="12" type="ORF">L486_07718</name>
</gene>
<dbReference type="Gene3D" id="3.40.50.80">
    <property type="entry name" value="Nucleotide-binding domain of ferredoxin-NADP reductase (FNR) module"/>
    <property type="match status" value="1"/>
</dbReference>
<dbReference type="InterPro" id="IPR039261">
    <property type="entry name" value="FNR_nucleotide-bd"/>
</dbReference>
<keyword evidence="6" id="KW-0813">Transport</keyword>
<dbReference type="EMBL" id="KI669469">
    <property type="protein sequence ID" value="OCF54586.1"/>
    <property type="molecule type" value="Genomic_DNA"/>
</dbReference>
<feature type="transmembrane region" description="Helical" evidence="9">
    <location>
        <begin position="146"/>
        <end position="165"/>
    </location>
</feature>
<keyword evidence="2 9" id="KW-0812">Transmembrane</keyword>
<dbReference type="InterPro" id="IPR018247">
    <property type="entry name" value="EF_Hand_1_Ca_BS"/>
</dbReference>
<comment type="subcellular location">
    <subcellularLocation>
        <location evidence="1">Membrane</location>
        <topology evidence="1">Multi-pass membrane protein</topology>
    </subcellularLocation>
</comment>
<feature type="domain" description="FAD-binding FR-type" evidence="11">
    <location>
        <begin position="364"/>
        <end position="475"/>
    </location>
</feature>
<keyword evidence="3" id="KW-0249">Electron transport</keyword>
<keyword evidence="5" id="KW-0560">Oxidoreductase</keyword>
<feature type="transmembrane region" description="Helical" evidence="9">
    <location>
        <begin position="277"/>
        <end position="300"/>
    </location>
</feature>
<feature type="transmembrane region" description="Helical" evidence="9">
    <location>
        <begin position="234"/>
        <end position="254"/>
    </location>
</feature>
<protein>
    <recommendedName>
        <fullName evidence="14">FAD-binding FR-type domain-containing protein</fullName>
    </recommendedName>
</protein>
<organism evidence="12 13">
    <name type="scientific">Kwoniella mangroviensis CBS 10435</name>
    <dbReference type="NCBI Taxonomy" id="1331196"/>
    <lineage>
        <taxon>Eukaryota</taxon>
        <taxon>Fungi</taxon>
        <taxon>Dikarya</taxon>
        <taxon>Basidiomycota</taxon>
        <taxon>Agaricomycotina</taxon>
        <taxon>Tremellomycetes</taxon>
        <taxon>Tremellales</taxon>
        <taxon>Cryptococcaceae</taxon>
        <taxon>Kwoniella</taxon>
    </lineage>
</organism>
<evidence type="ECO:0000259" key="11">
    <source>
        <dbReference type="PROSITE" id="PS51384"/>
    </source>
</evidence>
<dbReference type="Proteomes" id="UP000092583">
    <property type="component" value="Unassembled WGS sequence"/>
</dbReference>
<evidence type="ECO:0008006" key="14">
    <source>
        <dbReference type="Google" id="ProtNLM"/>
    </source>
</evidence>
<reference evidence="13" key="2">
    <citation type="submission" date="2013-12" db="EMBL/GenBank/DDBJ databases">
        <title>Evolution of pathogenesis and genome organization in the Tremellales.</title>
        <authorList>
            <person name="Cuomo C."/>
            <person name="Litvintseva A."/>
            <person name="Heitman J."/>
            <person name="Chen Y."/>
            <person name="Sun S."/>
            <person name="Springer D."/>
            <person name="Dromer F."/>
            <person name="Young S."/>
            <person name="Zeng Q."/>
            <person name="Chapman S."/>
            <person name="Gujja S."/>
            <person name="Saif S."/>
            <person name="Birren B."/>
        </authorList>
    </citation>
    <scope>NUCLEOTIDE SEQUENCE [LARGE SCALE GENOMIC DNA]</scope>
    <source>
        <strain evidence="13">CBS 10435</strain>
    </source>
</reference>
<dbReference type="GO" id="GO:0005509">
    <property type="term" value="F:calcium ion binding"/>
    <property type="evidence" value="ECO:0007669"/>
    <property type="project" value="InterPro"/>
</dbReference>
<keyword evidence="7 9" id="KW-0472">Membrane</keyword>